<evidence type="ECO:0000313" key="3">
    <source>
        <dbReference type="Proteomes" id="UP001290861"/>
    </source>
</evidence>
<dbReference type="Pfam" id="PF10262">
    <property type="entry name" value="Rdx"/>
    <property type="match status" value="1"/>
</dbReference>
<name>A0ABU5MYD1_9BACT</name>
<reference evidence="2 3" key="1">
    <citation type="journal article" date="2024" name="Appl. Environ. Microbiol.">
        <title>Pontiella agarivorans sp. nov., a novel marine anaerobic bacterium capable of degrading macroalgal polysaccharides and fixing nitrogen.</title>
        <authorList>
            <person name="Liu N."/>
            <person name="Kivenson V."/>
            <person name="Peng X."/>
            <person name="Cui Z."/>
            <person name="Lankiewicz T.S."/>
            <person name="Gosselin K.M."/>
            <person name="English C.J."/>
            <person name="Blair E.M."/>
            <person name="O'Malley M.A."/>
            <person name="Valentine D.L."/>
        </authorList>
    </citation>
    <scope>NUCLEOTIDE SEQUENCE [LARGE SCALE GENOMIC DNA]</scope>
    <source>
        <strain evidence="2 3">NLcol2</strain>
    </source>
</reference>
<organism evidence="2 3">
    <name type="scientific">Pontiella agarivorans</name>
    <dbReference type="NCBI Taxonomy" id="3038953"/>
    <lineage>
        <taxon>Bacteria</taxon>
        <taxon>Pseudomonadati</taxon>
        <taxon>Kiritimatiellota</taxon>
        <taxon>Kiritimatiellia</taxon>
        <taxon>Kiritimatiellales</taxon>
        <taxon>Pontiellaceae</taxon>
        <taxon>Pontiella</taxon>
    </lineage>
</organism>
<dbReference type="PANTHER" id="PTHR36417">
    <property type="entry name" value="SELENOPROTEIN DOMAIN PROTEIN (AFU_ORTHOLOGUE AFUA_1G05220)"/>
    <property type="match status" value="1"/>
</dbReference>
<dbReference type="Proteomes" id="UP001290861">
    <property type="component" value="Unassembled WGS sequence"/>
</dbReference>
<dbReference type="PANTHER" id="PTHR36417:SF2">
    <property type="entry name" value="SELENOPROTEIN DOMAIN PROTEIN (AFU_ORTHOLOGUE AFUA_1G05220)"/>
    <property type="match status" value="1"/>
</dbReference>
<comment type="caution">
    <text evidence="2">The sequence shown here is derived from an EMBL/GenBank/DDBJ whole genome shotgun (WGS) entry which is preliminary data.</text>
</comment>
<dbReference type="RefSeq" id="WP_322608982.1">
    <property type="nucleotide sequence ID" value="NZ_JARVCO010000010.1"/>
</dbReference>
<gene>
    <name evidence="2" type="ORF">P9H32_11225</name>
</gene>
<proteinExistence type="predicted"/>
<dbReference type="Gene3D" id="3.40.30.10">
    <property type="entry name" value="Glutaredoxin"/>
    <property type="match status" value="1"/>
</dbReference>
<evidence type="ECO:0000313" key="2">
    <source>
        <dbReference type="EMBL" id="MDZ8119195.1"/>
    </source>
</evidence>
<protein>
    <submittedName>
        <fullName evidence="2">SelT/SelW/SelH family protein</fullName>
    </submittedName>
</protein>
<dbReference type="InterPro" id="IPR011893">
    <property type="entry name" value="Selenoprotein_Rdx-typ"/>
</dbReference>
<evidence type="ECO:0000256" key="1">
    <source>
        <dbReference type="ARBA" id="ARBA00023284"/>
    </source>
</evidence>
<sequence>MEKRSVTIEYCTKCRFMMRSAWIAQELLQTFEGDIDEAILKPSETAGIWRIYANDRQVWDRKTERGLPELKELKRRVRDVIAPEKNLGHAETVEPKPEA</sequence>
<accession>A0ABU5MYD1</accession>
<keyword evidence="1" id="KW-0676">Redox-active center</keyword>
<dbReference type="SUPFAM" id="SSF52833">
    <property type="entry name" value="Thioredoxin-like"/>
    <property type="match status" value="1"/>
</dbReference>
<dbReference type="InterPro" id="IPR036249">
    <property type="entry name" value="Thioredoxin-like_sf"/>
</dbReference>
<dbReference type="NCBIfam" id="TIGR02174">
    <property type="entry name" value="CXXU_selWTH"/>
    <property type="match status" value="1"/>
</dbReference>
<dbReference type="EMBL" id="JARVCO010000010">
    <property type="protein sequence ID" value="MDZ8119195.1"/>
    <property type="molecule type" value="Genomic_DNA"/>
</dbReference>
<keyword evidence="3" id="KW-1185">Reference proteome</keyword>